<feature type="compositionally biased region" description="Polar residues" evidence="1">
    <location>
        <begin position="146"/>
        <end position="156"/>
    </location>
</feature>
<reference evidence="2" key="1">
    <citation type="submission" date="2021-05" db="EMBL/GenBank/DDBJ databases">
        <authorList>
            <person name="Stam R."/>
        </authorList>
    </citation>
    <scope>NUCLEOTIDE SEQUENCE</scope>
    <source>
        <strain evidence="2">CS162</strain>
    </source>
</reference>
<dbReference type="EMBL" id="CAJRGZ010000015">
    <property type="protein sequence ID" value="CAG5147894.1"/>
    <property type="molecule type" value="Genomic_DNA"/>
</dbReference>
<dbReference type="GeneID" id="67013523"/>
<dbReference type="RefSeq" id="XP_043165650.1">
    <property type="nucleotide sequence ID" value="XM_043309715.1"/>
</dbReference>
<evidence type="ECO:0000313" key="2">
    <source>
        <dbReference type="EMBL" id="CAG5147894.1"/>
    </source>
</evidence>
<protein>
    <submittedName>
        <fullName evidence="2">Uncharacterized protein</fullName>
    </submittedName>
</protein>
<proteinExistence type="predicted"/>
<feature type="compositionally biased region" description="Basic and acidic residues" evidence="1">
    <location>
        <begin position="1"/>
        <end position="13"/>
    </location>
</feature>
<keyword evidence="3" id="KW-1185">Reference proteome</keyword>
<organism evidence="2 3">
    <name type="scientific">Alternaria atra</name>
    <dbReference type="NCBI Taxonomy" id="119953"/>
    <lineage>
        <taxon>Eukaryota</taxon>
        <taxon>Fungi</taxon>
        <taxon>Dikarya</taxon>
        <taxon>Ascomycota</taxon>
        <taxon>Pezizomycotina</taxon>
        <taxon>Dothideomycetes</taxon>
        <taxon>Pleosporomycetidae</taxon>
        <taxon>Pleosporales</taxon>
        <taxon>Pleosporineae</taxon>
        <taxon>Pleosporaceae</taxon>
        <taxon>Alternaria</taxon>
        <taxon>Alternaria sect. Ulocladioides</taxon>
    </lineage>
</organism>
<evidence type="ECO:0000256" key="1">
    <source>
        <dbReference type="SAM" id="MobiDB-lite"/>
    </source>
</evidence>
<comment type="caution">
    <text evidence="2">The sequence shown here is derived from an EMBL/GenBank/DDBJ whole genome shotgun (WGS) entry which is preliminary data.</text>
</comment>
<name>A0A8J2HYN6_9PLEO</name>
<accession>A0A8J2HYN6</accession>
<gene>
    <name evidence="2" type="ORF">ALTATR162_LOCUS2113</name>
</gene>
<feature type="region of interest" description="Disordered" evidence="1">
    <location>
        <begin position="1"/>
        <end position="64"/>
    </location>
</feature>
<feature type="compositionally biased region" description="Polar residues" evidence="1">
    <location>
        <begin position="51"/>
        <end position="64"/>
    </location>
</feature>
<evidence type="ECO:0000313" key="3">
    <source>
        <dbReference type="Proteomes" id="UP000676310"/>
    </source>
</evidence>
<feature type="compositionally biased region" description="Low complexity" evidence="1">
    <location>
        <begin position="157"/>
        <end position="172"/>
    </location>
</feature>
<feature type="compositionally biased region" description="Basic and acidic residues" evidence="1">
    <location>
        <begin position="25"/>
        <end position="50"/>
    </location>
</feature>
<dbReference type="OrthoDB" id="3731753at2759"/>
<feature type="region of interest" description="Disordered" evidence="1">
    <location>
        <begin position="133"/>
        <end position="172"/>
    </location>
</feature>
<sequence length="385" mass="43686">MATSPVDEHDRHPSHLRSRSGSYVDHIEEKTKWDRRSREREMKRYHDSRHGTVSTLGSLNQTTSDRLGVPVFEITRRMRSSSDAGRRARGLERGYNTQEVRPSIIPIDNYNLTSEPILPSQLPVKYEWNPQHQEKPSIKVEIHQDSPPSSMSSTNFTPKRSPSASPRSPTAQPQLRYQYATIQNKLDQISSTCAPYIDVEAAEPQDLTFEKIVEQTKGFAFDLQVWAHLANIEGMARVDSRKREVVDAASLSLDRLLDQITTLNDACSRAKPRDLKFRALPEVDDNSLFEDGDDDSREPDPTETLSFIIHSSLHSIELQIQNLKRLSRTLQEATPDARDEVIAVATLVAETVKYFGSQDALSRHSINEKIPGRKGLEEARYANSR</sequence>
<dbReference type="AlphaFoldDB" id="A0A8J2HYN6"/>
<dbReference type="Proteomes" id="UP000676310">
    <property type="component" value="Unassembled WGS sequence"/>
</dbReference>
<feature type="compositionally biased region" description="Basic and acidic residues" evidence="1">
    <location>
        <begin position="133"/>
        <end position="144"/>
    </location>
</feature>